<proteinExistence type="predicted"/>
<dbReference type="AlphaFoldDB" id="A0A502GUN1"/>
<keyword evidence="2" id="KW-1185">Reference proteome</keyword>
<organism evidence="1 2">
    <name type="scientific">Hymenobacter nivis</name>
    <dbReference type="NCBI Taxonomy" id="1850093"/>
    <lineage>
        <taxon>Bacteria</taxon>
        <taxon>Pseudomonadati</taxon>
        <taxon>Bacteroidota</taxon>
        <taxon>Cytophagia</taxon>
        <taxon>Cytophagales</taxon>
        <taxon>Hymenobacteraceae</taxon>
        <taxon>Hymenobacter</taxon>
    </lineage>
</organism>
<dbReference type="Proteomes" id="UP000317646">
    <property type="component" value="Unassembled WGS sequence"/>
</dbReference>
<gene>
    <name evidence="1" type="ORF">EAH73_11955</name>
</gene>
<name>A0A502GUN1_9BACT</name>
<accession>A0A502GUN1</accession>
<reference evidence="1 2" key="1">
    <citation type="journal article" date="2019" name="Environ. Microbiol.">
        <title>Species interactions and distinct microbial communities in high Arctic permafrost affected cryosols are associated with the CH4 and CO2 gas fluxes.</title>
        <authorList>
            <person name="Altshuler I."/>
            <person name="Hamel J."/>
            <person name="Turney S."/>
            <person name="Magnuson E."/>
            <person name="Levesque R."/>
            <person name="Greer C."/>
            <person name="Whyte L.G."/>
        </authorList>
    </citation>
    <scope>NUCLEOTIDE SEQUENCE [LARGE SCALE GENOMIC DNA]</scope>
    <source>
        <strain evidence="1 2">S9.2P</strain>
    </source>
</reference>
<sequence>MASTKTAAAAAAEATPDVVYLKCEKLGEKARPFAPAHAKALLQLQADRGLSDWQPADAADVPTATE</sequence>
<dbReference type="RefSeq" id="WP_140466805.1">
    <property type="nucleotide sequence ID" value="NZ_RCYZ01000004.1"/>
</dbReference>
<evidence type="ECO:0000313" key="1">
    <source>
        <dbReference type="EMBL" id="TPG66077.1"/>
    </source>
</evidence>
<dbReference type="EMBL" id="RCYZ01000004">
    <property type="protein sequence ID" value="TPG66077.1"/>
    <property type="molecule type" value="Genomic_DNA"/>
</dbReference>
<comment type="caution">
    <text evidence="1">The sequence shown here is derived from an EMBL/GenBank/DDBJ whole genome shotgun (WGS) entry which is preliminary data.</text>
</comment>
<protein>
    <submittedName>
        <fullName evidence="1">Uncharacterized protein</fullName>
    </submittedName>
</protein>
<evidence type="ECO:0000313" key="2">
    <source>
        <dbReference type="Proteomes" id="UP000317646"/>
    </source>
</evidence>